<accession>A0A0A8Y073</accession>
<name>A0A0A8Y073_ARUDO</name>
<dbReference type="EMBL" id="GBRH01279472">
    <property type="protein sequence ID" value="JAD18423.1"/>
    <property type="molecule type" value="Transcribed_RNA"/>
</dbReference>
<proteinExistence type="predicted"/>
<reference evidence="1" key="1">
    <citation type="submission" date="2014-09" db="EMBL/GenBank/DDBJ databases">
        <authorList>
            <person name="Magalhaes I.L.F."/>
            <person name="Oliveira U."/>
            <person name="Santos F.R."/>
            <person name="Vidigal T.H.D.A."/>
            <person name="Brescovit A.D."/>
            <person name="Santos A.J."/>
        </authorList>
    </citation>
    <scope>NUCLEOTIDE SEQUENCE</scope>
    <source>
        <tissue evidence="1">Shoot tissue taken approximately 20 cm above the soil surface</tissue>
    </source>
</reference>
<sequence>MRCSRSVRQVQSHG</sequence>
<reference evidence="1" key="2">
    <citation type="journal article" date="2015" name="Data Brief">
        <title>Shoot transcriptome of the giant reed, Arundo donax.</title>
        <authorList>
            <person name="Barrero R.A."/>
            <person name="Guerrero F.D."/>
            <person name="Moolhuijzen P."/>
            <person name="Goolsby J.A."/>
            <person name="Tidwell J."/>
            <person name="Bellgard S.E."/>
            <person name="Bellgard M.I."/>
        </authorList>
    </citation>
    <scope>NUCLEOTIDE SEQUENCE</scope>
    <source>
        <tissue evidence="1">Shoot tissue taken approximately 20 cm above the soil surface</tissue>
    </source>
</reference>
<organism evidence="1">
    <name type="scientific">Arundo donax</name>
    <name type="common">Giant reed</name>
    <name type="synonym">Donax arundinaceus</name>
    <dbReference type="NCBI Taxonomy" id="35708"/>
    <lineage>
        <taxon>Eukaryota</taxon>
        <taxon>Viridiplantae</taxon>
        <taxon>Streptophyta</taxon>
        <taxon>Embryophyta</taxon>
        <taxon>Tracheophyta</taxon>
        <taxon>Spermatophyta</taxon>
        <taxon>Magnoliopsida</taxon>
        <taxon>Liliopsida</taxon>
        <taxon>Poales</taxon>
        <taxon>Poaceae</taxon>
        <taxon>PACMAD clade</taxon>
        <taxon>Arundinoideae</taxon>
        <taxon>Arundineae</taxon>
        <taxon>Arundo</taxon>
    </lineage>
</organism>
<evidence type="ECO:0000313" key="1">
    <source>
        <dbReference type="EMBL" id="JAD18423.1"/>
    </source>
</evidence>
<protein>
    <submittedName>
        <fullName evidence="1">Uncharacterized protein</fullName>
    </submittedName>
</protein>